<gene>
    <name evidence="1" type="ordered locus">Cabther_B0824</name>
</gene>
<dbReference type="SUPFAM" id="SSF48452">
    <property type="entry name" value="TPR-like"/>
    <property type="match status" value="1"/>
</dbReference>
<dbReference type="STRING" id="981222.Cabther_B0824"/>
<dbReference type="AlphaFoldDB" id="G2LLM5"/>
<evidence type="ECO:0000313" key="2">
    <source>
        <dbReference type="Proteomes" id="UP000006791"/>
    </source>
</evidence>
<dbReference type="HOGENOM" id="CLU_2179155_0_0_0"/>
<organism evidence="1 2">
    <name type="scientific">Chloracidobacterium thermophilum (strain B)</name>
    <dbReference type="NCBI Taxonomy" id="981222"/>
    <lineage>
        <taxon>Bacteria</taxon>
        <taxon>Pseudomonadati</taxon>
        <taxon>Acidobacteriota</taxon>
        <taxon>Terriglobia</taxon>
        <taxon>Terriglobales</taxon>
        <taxon>Acidobacteriaceae</taxon>
        <taxon>Chloracidobacterium</taxon>
    </lineage>
</organism>
<evidence type="ECO:0008006" key="3">
    <source>
        <dbReference type="Google" id="ProtNLM"/>
    </source>
</evidence>
<proteinExistence type="predicted"/>
<dbReference type="EMBL" id="CP002515">
    <property type="protein sequence ID" value="AEP13821.1"/>
    <property type="molecule type" value="Genomic_DNA"/>
</dbReference>
<keyword evidence="2" id="KW-1185">Reference proteome</keyword>
<dbReference type="Gene3D" id="1.25.40.10">
    <property type="entry name" value="Tetratricopeptide repeat domain"/>
    <property type="match status" value="1"/>
</dbReference>
<protein>
    <recommendedName>
        <fullName evidence="3">Tetratricopeptide repeat protein</fullName>
    </recommendedName>
</protein>
<reference evidence="1 2" key="1">
    <citation type="journal article" date="2012" name="Environ. Microbiol.">
        <title>Complete genome of Candidatus Chloracidobacterium thermophilum, a chlorophyll-based photoheterotroph belonging to the phylum Acidobacteria.</title>
        <authorList>
            <person name="Garcia Costas A.M."/>
            <person name="Liu Z."/>
            <person name="Tomsho L.P."/>
            <person name="Schuster S.C."/>
            <person name="Ward D.M."/>
            <person name="Bryant D.A."/>
        </authorList>
    </citation>
    <scope>NUCLEOTIDE SEQUENCE [LARGE SCALE GENOMIC DNA]</scope>
    <source>
        <strain evidence="1 2">B</strain>
    </source>
</reference>
<sequence length="109" mass="11757">MKLFSTTRTVHYDAATKALAQAVGRCPDDADRRKDFRAALAEAERAHRLAAHAERTLEIIVQSALALGDKDRAKAALDRLAAVNPGNPRLAELARALAAATPTMKERPS</sequence>
<name>G2LLM5_CHLTF</name>
<evidence type="ECO:0000313" key="1">
    <source>
        <dbReference type="EMBL" id="AEP13821.1"/>
    </source>
</evidence>
<accession>G2LLM5</accession>
<dbReference type="Proteomes" id="UP000006791">
    <property type="component" value="Chromosome 2"/>
</dbReference>
<dbReference type="KEGG" id="ctm:Cabther_B0824"/>
<dbReference type="RefSeq" id="WP_014101559.1">
    <property type="nucleotide sequence ID" value="NC_016025.1"/>
</dbReference>
<dbReference type="InterPro" id="IPR011990">
    <property type="entry name" value="TPR-like_helical_dom_sf"/>
</dbReference>